<evidence type="ECO:0000256" key="4">
    <source>
        <dbReference type="ARBA" id="ARBA00023157"/>
    </source>
</evidence>
<sequence length="276" mass="30130">MEEPSAEQTDDMTTNDEQTLTNHVSYRLAVVASICLLVGIFIGAVGYGLLIQSQRTMIEEVVATQLAGQDQRIADQVLSSIMDGVRGGQPQPVEPGAGPRSDVSADDDPGIGSPDAPIVMIEFSDFQCPYCGRFATTTLDPILETYGDYIYFVYRDFPILGPESTNAAIAAQCADEQEQFWAFHDLLFDNQQNLNRATYLDFAGQLNLDIDTFTGCLDNETYLEEVQQDAATAQQLGATGTPTFFINGRYVSGAQPFDFFARIIEEELAAAGIEGQ</sequence>
<dbReference type="RefSeq" id="WP_195171176.1">
    <property type="nucleotide sequence ID" value="NZ_CP062983.1"/>
</dbReference>
<keyword evidence="7" id="KW-0472">Membrane</keyword>
<accession>A0A7S8E9Z5</accession>
<evidence type="ECO:0000256" key="2">
    <source>
        <dbReference type="ARBA" id="ARBA00022729"/>
    </source>
</evidence>
<dbReference type="SUPFAM" id="SSF52833">
    <property type="entry name" value="Thioredoxin-like"/>
    <property type="match status" value="1"/>
</dbReference>
<evidence type="ECO:0000313" key="9">
    <source>
        <dbReference type="EMBL" id="QPC83107.1"/>
    </source>
</evidence>
<dbReference type="KEGG" id="pmet:G4Y79_01655"/>
<proteinExistence type="inferred from homology"/>
<dbReference type="PANTHER" id="PTHR13887">
    <property type="entry name" value="GLUTATHIONE S-TRANSFERASE KAPPA"/>
    <property type="match status" value="1"/>
</dbReference>
<keyword evidence="2" id="KW-0732">Signal</keyword>
<feature type="region of interest" description="Disordered" evidence="6">
    <location>
        <begin position="84"/>
        <end position="109"/>
    </location>
</feature>
<dbReference type="Gene3D" id="3.40.30.10">
    <property type="entry name" value="Glutaredoxin"/>
    <property type="match status" value="1"/>
</dbReference>
<feature type="domain" description="Thioredoxin" evidence="8">
    <location>
        <begin position="71"/>
        <end position="269"/>
    </location>
</feature>
<dbReference type="GO" id="GO:0016491">
    <property type="term" value="F:oxidoreductase activity"/>
    <property type="evidence" value="ECO:0007669"/>
    <property type="project" value="UniProtKB-KW"/>
</dbReference>
<evidence type="ECO:0000256" key="1">
    <source>
        <dbReference type="ARBA" id="ARBA00005791"/>
    </source>
</evidence>
<evidence type="ECO:0000256" key="5">
    <source>
        <dbReference type="ARBA" id="ARBA00023284"/>
    </source>
</evidence>
<comment type="similarity">
    <text evidence="1">Belongs to the thioredoxin family. DsbA subfamily.</text>
</comment>
<protein>
    <submittedName>
        <fullName evidence="9">DsbA family protein</fullName>
    </submittedName>
</protein>
<organism evidence="9 10">
    <name type="scientific">Phototrophicus methaneseepsis</name>
    <dbReference type="NCBI Taxonomy" id="2710758"/>
    <lineage>
        <taxon>Bacteria</taxon>
        <taxon>Bacillati</taxon>
        <taxon>Chloroflexota</taxon>
        <taxon>Candidatus Thermofontia</taxon>
        <taxon>Phototrophicales</taxon>
        <taxon>Phototrophicaceae</taxon>
        <taxon>Phototrophicus</taxon>
    </lineage>
</organism>
<evidence type="ECO:0000256" key="3">
    <source>
        <dbReference type="ARBA" id="ARBA00023002"/>
    </source>
</evidence>
<keyword evidence="3" id="KW-0560">Oxidoreductase</keyword>
<reference evidence="9 10" key="1">
    <citation type="submission" date="2020-02" db="EMBL/GenBank/DDBJ databases">
        <authorList>
            <person name="Zheng R.K."/>
            <person name="Sun C.M."/>
        </authorList>
    </citation>
    <scope>NUCLEOTIDE SEQUENCE [LARGE SCALE GENOMIC DNA]</scope>
    <source>
        <strain evidence="10">rifampicinis</strain>
    </source>
</reference>
<dbReference type="Proteomes" id="UP000594468">
    <property type="component" value="Chromosome"/>
</dbReference>
<dbReference type="InterPro" id="IPR036249">
    <property type="entry name" value="Thioredoxin-like_sf"/>
</dbReference>
<dbReference type="PROSITE" id="PS51352">
    <property type="entry name" value="THIOREDOXIN_2"/>
    <property type="match status" value="1"/>
</dbReference>
<keyword evidence="7" id="KW-0812">Transmembrane</keyword>
<evidence type="ECO:0000313" key="10">
    <source>
        <dbReference type="Proteomes" id="UP000594468"/>
    </source>
</evidence>
<name>A0A7S8E9Z5_9CHLR</name>
<evidence type="ECO:0000256" key="7">
    <source>
        <dbReference type="SAM" id="Phobius"/>
    </source>
</evidence>
<evidence type="ECO:0000259" key="8">
    <source>
        <dbReference type="PROSITE" id="PS51352"/>
    </source>
</evidence>
<evidence type="ECO:0000256" key="6">
    <source>
        <dbReference type="SAM" id="MobiDB-lite"/>
    </source>
</evidence>
<dbReference type="AlphaFoldDB" id="A0A7S8E9Z5"/>
<gene>
    <name evidence="9" type="ORF">G4Y79_01655</name>
</gene>
<keyword evidence="10" id="KW-1185">Reference proteome</keyword>
<keyword evidence="4" id="KW-1015">Disulfide bond</keyword>
<dbReference type="InterPro" id="IPR013766">
    <property type="entry name" value="Thioredoxin_domain"/>
</dbReference>
<feature type="transmembrane region" description="Helical" evidence="7">
    <location>
        <begin position="28"/>
        <end position="50"/>
    </location>
</feature>
<keyword evidence="5" id="KW-0676">Redox-active center</keyword>
<dbReference type="EMBL" id="CP062983">
    <property type="protein sequence ID" value="QPC83107.1"/>
    <property type="molecule type" value="Genomic_DNA"/>
</dbReference>
<dbReference type="PANTHER" id="PTHR13887:SF14">
    <property type="entry name" value="DISULFIDE BOND FORMATION PROTEIN D"/>
    <property type="match status" value="1"/>
</dbReference>
<keyword evidence="7" id="KW-1133">Transmembrane helix</keyword>
<dbReference type="Pfam" id="PF13462">
    <property type="entry name" value="Thioredoxin_4"/>
    <property type="match status" value="1"/>
</dbReference>
<dbReference type="InterPro" id="IPR012336">
    <property type="entry name" value="Thioredoxin-like_fold"/>
</dbReference>